<comment type="caution">
    <text evidence="1">The sequence shown here is derived from an EMBL/GenBank/DDBJ whole genome shotgun (WGS) entry which is preliminary data.</text>
</comment>
<reference evidence="1" key="1">
    <citation type="journal article" date="2022" name="Int. J. Mol. Sci.">
        <title>Draft Genome of Tanacetum Coccineum: Genomic Comparison of Closely Related Tanacetum-Family Plants.</title>
        <authorList>
            <person name="Yamashiro T."/>
            <person name="Shiraishi A."/>
            <person name="Nakayama K."/>
            <person name="Satake H."/>
        </authorList>
    </citation>
    <scope>NUCLEOTIDE SEQUENCE</scope>
</reference>
<sequence length="166" mass="18432">MSIEDDGLVLYNKEILLGGNCRESDCRLSCRETVLSAGLSLTGDLYGEYFTDHLELKRRCVGGITVGRAVSACPQEDELLAESTSRYVWRKHLSNKHKVSCSYCGLGAITLDGRASEQIRDMPCVHTVRADSDRELVTCGSLEHKAEQREVRPVKSDAQGDPYYEA</sequence>
<reference evidence="1" key="2">
    <citation type="submission" date="2022-01" db="EMBL/GenBank/DDBJ databases">
        <authorList>
            <person name="Yamashiro T."/>
            <person name="Shiraishi A."/>
            <person name="Satake H."/>
            <person name="Nakayama K."/>
        </authorList>
    </citation>
    <scope>NUCLEOTIDE SEQUENCE</scope>
</reference>
<evidence type="ECO:0000313" key="2">
    <source>
        <dbReference type="Proteomes" id="UP001151760"/>
    </source>
</evidence>
<accession>A0ABQ5FR44</accession>
<organism evidence="1 2">
    <name type="scientific">Tanacetum coccineum</name>
    <dbReference type="NCBI Taxonomy" id="301880"/>
    <lineage>
        <taxon>Eukaryota</taxon>
        <taxon>Viridiplantae</taxon>
        <taxon>Streptophyta</taxon>
        <taxon>Embryophyta</taxon>
        <taxon>Tracheophyta</taxon>
        <taxon>Spermatophyta</taxon>
        <taxon>Magnoliopsida</taxon>
        <taxon>eudicotyledons</taxon>
        <taxon>Gunneridae</taxon>
        <taxon>Pentapetalae</taxon>
        <taxon>asterids</taxon>
        <taxon>campanulids</taxon>
        <taxon>Asterales</taxon>
        <taxon>Asteraceae</taxon>
        <taxon>Asteroideae</taxon>
        <taxon>Anthemideae</taxon>
        <taxon>Anthemidinae</taxon>
        <taxon>Tanacetum</taxon>
    </lineage>
</organism>
<evidence type="ECO:0000313" key="1">
    <source>
        <dbReference type="EMBL" id="GJT65825.1"/>
    </source>
</evidence>
<protein>
    <submittedName>
        <fullName evidence="1">Uncharacterized protein</fullName>
    </submittedName>
</protein>
<name>A0ABQ5FR44_9ASTR</name>
<keyword evidence="2" id="KW-1185">Reference proteome</keyword>
<gene>
    <name evidence="1" type="ORF">Tco_1017305</name>
</gene>
<dbReference type="Proteomes" id="UP001151760">
    <property type="component" value="Unassembled WGS sequence"/>
</dbReference>
<proteinExistence type="predicted"/>
<dbReference type="EMBL" id="BQNB010017663">
    <property type="protein sequence ID" value="GJT65825.1"/>
    <property type="molecule type" value="Genomic_DNA"/>
</dbReference>